<comment type="similarity">
    <text evidence="2">Belongs to the MgtC/SapB family.</text>
</comment>
<evidence type="ECO:0000256" key="2">
    <source>
        <dbReference type="ARBA" id="ARBA00009298"/>
    </source>
</evidence>
<comment type="subcellular location">
    <subcellularLocation>
        <location evidence="1">Cell membrane</location>
        <topology evidence="1">Multi-pass membrane protein</topology>
    </subcellularLocation>
</comment>
<dbReference type="EMBL" id="JBITLV010000002">
    <property type="protein sequence ID" value="MFI7587248.1"/>
    <property type="molecule type" value="Genomic_DNA"/>
</dbReference>
<feature type="transmembrane region" description="Helical" evidence="7">
    <location>
        <begin position="13"/>
        <end position="32"/>
    </location>
</feature>
<keyword evidence="5 7" id="KW-1133">Transmembrane helix</keyword>
<sequence>MDVSDLAASHGQGWLQVGELLLAFGLSAAVGLERHLRGKSAGLRTQTIVGVSSALFMLVSKYGFGDVLAEGYVVLDPSRVAAQIVSGIGFLGAGLILIRGDSIQGLTTAASVWETAAIGTAAGAGLPLLALIVTVLHFVSVFGFTWLVHRFPRRGAPDVRLRIGYRDGQGSLRQLLGLSTDGGWSVTQLRTSEHRVDGEPRVTAILDLTHPVAGAPDPAADDLVARLAAVAGVTDIRREDRDDLE</sequence>
<keyword evidence="10" id="KW-1185">Reference proteome</keyword>
<reference evidence="9 10" key="1">
    <citation type="submission" date="2024-10" db="EMBL/GenBank/DDBJ databases">
        <title>The Natural Products Discovery Center: Release of the First 8490 Sequenced Strains for Exploring Actinobacteria Biosynthetic Diversity.</title>
        <authorList>
            <person name="Kalkreuter E."/>
            <person name="Kautsar S.A."/>
            <person name="Yang D."/>
            <person name="Bader C.D."/>
            <person name="Teijaro C.N."/>
            <person name="Fluegel L."/>
            <person name="Davis C.M."/>
            <person name="Simpson J.R."/>
            <person name="Lauterbach L."/>
            <person name="Steele A.D."/>
            <person name="Gui C."/>
            <person name="Meng S."/>
            <person name="Li G."/>
            <person name="Viehrig K."/>
            <person name="Ye F."/>
            <person name="Su P."/>
            <person name="Kiefer A.F."/>
            <person name="Nichols A."/>
            <person name="Cepeda A.J."/>
            <person name="Yan W."/>
            <person name="Fan B."/>
            <person name="Jiang Y."/>
            <person name="Adhikari A."/>
            <person name="Zheng C.-J."/>
            <person name="Schuster L."/>
            <person name="Cowan T.M."/>
            <person name="Smanski M.J."/>
            <person name="Chevrette M.G."/>
            <person name="De Carvalho L.P.S."/>
            <person name="Shen B."/>
        </authorList>
    </citation>
    <scope>NUCLEOTIDE SEQUENCE [LARGE SCALE GENOMIC DNA]</scope>
    <source>
        <strain evidence="9 10">NPDC049639</strain>
    </source>
</reference>
<keyword evidence="4 7" id="KW-0812">Transmembrane</keyword>
<gene>
    <name evidence="9" type="ORF">ACIB24_09260</name>
</gene>
<evidence type="ECO:0000256" key="5">
    <source>
        <dbReference type="ARBA" id="ARBA00022989"/>
    </source>
</evidence>
<organism evidence="9 10">
    <name type="scientific">Spongisporangium articulatum</name>
    <dbReference type="NCBI Taxonomy" id="3362603"/>
    <lineage>
        <taxon>Bacteria</taxon>
        <taxon>Bacillati</taxon>
        <taxon>Actinomycetota</taxon>
        <taxon>Actinomycetes</taxon>
        <taxon>Kineosporiales</taxon>
        <taxon>Kineosporiaceae</taxon>
        <taxon>Spongisporangium</taxon>
    </lineage>
</organism>
<dbReference type="PANTHER" id="PTHR33778">
    <property type="entry name" value="PROTEIN MGTC"/>
    <property type="match status" value="1"/>
</dbReference>
<dbReference type="InterPro" id="IPR002912">
    <property type="entry name" value="ACT_dom"/>
</dbReference>
<evidence type="ECO:0000256" key="1">
    <source>
        <dbReference type="ARBA" id="ARBA00004651"/>
    </source>
</evidence>
<dbReference type="InterPro" id="IPR049177">
    <property type="entry name" value="MgtC_SapB_SrpB_YhiD_N"/>
</dbReference>
<accession>A0ABW8ALK0</accession>
<comment type="caution">
    <text evidence="9">The sequence shown here is derived from an EMBL/GenBank/DDBJ whole genome shotgun (WGS) entry which is preliminary data.</text>
</comment>
<feature type="transmembrane region" description="Helical" evidence="7">
    <location>
        <begin position="80"/>
        <end position="98"/>
    </location>
</feature>
<evidence type="ECO:0000256" key="4">
    <source>
        <dbReference type="ARBA" id="ARBA00022692"/>
    </source>
</evidence>
<evidence type="ECO:0000313" key="10">
    <source>
        <dbReference type="Proteomes" id="UP001612915"/>
    </source>
</evidence>
<keyword evidence="6 7" id="KW-0472">Membrane</keyword>
<dbReference type="PRINTS" id="PR01837">
    <property type="entry name" value="MGTCSAPBPROT"/>
</dbReference>
<name>A0ABW8ALK0_9ACTN</name>
<protein>
    <submittedName>
        <fullName evidence="9">MgtC/SapB family protein</fullName>
    </submittedName>
</protein>
<evidence type="ECO:0000256" key="3">
    <source>
        <dbReference type="ARBA" id="ARBA00022475"/>
    </source>
</evidence>
<keyword evidence="3" id="KW-1003">Cell membrane</keyword>
<dbReference type="Pfam" id="PF02308">
    <property type="entry name" value="MgtC"/>
    <property type="match status" value="1"/>
</dbReference>
<dbReference type="PANTHER" id="PTHR33778:SF1">
    <property type="entry name" value="MAGNESIUM TRANSPORTER YHID-RELATED"/>
    <property type="match status" value="1"/>
</dbReference>
<evidence type="ECO:0000313" key="9">
    <source>
        <dbReference type="EMBL" id="MFI7587248.1"/>
    </source>
</evidence>
<dbReference type="InterPro" id="IPR003416">
    <property type="entry name" value="MgtC/SapB/SrpB/YhiD_fam"/>
</dbReference>
<evidence type="ECO:0000256" key="7">
    <source>
        <dbReference type="SAM" id="Phobius"/>
    </source>
</evidence>
<feature type="transmembrane region" description="Helical" evidence="7">
    <location>
        <begin position="128"/>
        <end position="148"/>
    </location>
</feature>
<proteinExistence type="inferred from homology"/>
<evidence type="ECO:0000256" key="6">
    <source>
        <dbReference type="ARBA" id="ARBA00023136"/>
    </source>
</evidence>
<feature type="domain" description="ACT" evidence="8">
    <location>
        <begin position="160"/>
        <end position="241"/>
    </location>
</feature>
<feature type="transmembrane region" description="Helical" evidence="7">
    <location>
        <begin position="41"/>
        <end position="60"/>
    </location>
</feature>
<dbReference type="PROSITE" id="PS51671">
    <property type="entry name" value="ACT"/>
    <property type="match status" value="1"/>
</dbReference>
<dbReference type="RefSeq" id="WP_398278491.1">
    <property type="nucleotide sequence ID" value="NZ_JBITLV010000002.1"/>
</dbReference>
<dbReference type="Proteomes" id="UP001612915">
    <property type="component" value="Unassembled WGS sequence"/>
</dbReference>
<evidence type="ECO:0000259" key="8">
    <source>
        <dbReference type="PROSITE" id="PS51671"/>
    </source>
</evidence>